<evidence type="ECO:0000256" key="1">
    <source>
        <dbReference type="ARBA" id="ARBA00004651"/>
    </source>
</evidence>
<feature type="transmembrane region" description="Helical" evidence="2">
    <location>
        <begin position="247"/>
        <end position="265"/>
    </location>
</feature>
<dbReference type="Pfam" id="PF07690">
    <property type="entry name" value="MFS_1"/>
    <property type="match status" value="1"/>
</dbReference>
<dbReference type="EMBL" id="LS992241">
    <property type="protein sequence ID" value="SYX85552.1"/>
    <property type="molecule type" value="Genomic_DNA"/>
</dbReference>
<evidence type="ECO:0000313" key="3">
    <source>
        <dbReference type="EMBL" id="SYX85552.1"/>
    </source>
</evidence>
<feature type="transmembrane region" description="Helical" evidence="2">
    <location>
        <begin position="99"/>
        <end position="122"/>
    </location>
</feature>
<dbReference type="Proteomes" id="UP000304148">
    <property type="component" value="Chromosome"/>
</dbReference>
<organism evidence="3 4">
    <name type="scientific">Paenibacillus alvei</name>
    <name type="common">Bacillus alvei</name>
    <dbReference type="NCBI Taxonomy" id="44250"/>
    <lineage>
        <taxon>Bacteria</taxon>
        <taxon>Bacillati</taxon>
        <taxon>Bacillota</taxon>
        <taxon>Bacilli</taxon>
        <taxon>Bacillales</taxon>
        <taxon>Paenibacillaceae</taxon>
        <taxon>Paenibacillus</taxon>
    </lineage>
</organism>
<feature type="transmembrane region" description="Helical" evidence="2">
    <location>
        <begin position="346"/>
        <end position="365"/>
    </location>
</feature>
<feature type="transmembrane region" description="Helical" evidence="2">
    <location>
        <begin position="302"/>
        <end position="326"/>
    </location>
</feature>
<sequence length="401" mass="43646">MTARLDAQTLLLLIVFGLFSLANALSGAFVNVFLWKAASDYSLLGWFAFSQHISSGLTFYFAGKWVKEGNKMNCLRLGIGLAGAFYAAVLWLGKGAVDYIWLLGFVLGAAFGAFWLAFNVVYFEVTDPDNRDLFNGWVGLIGSCCGMAAPWASGYLITKLGDGTGYRIIFTVSFCVFIGAIVFSFWLHKRPPEGEYHWTLPFTAWKKADSPWRRALPALAAQGAKDGVFAFLIGLVVYIATTNEMKLGNYTLITSAVALGSFYVIGRVMRPSFRAPGLFIGTIAMALAVIPLFFGVAYGSLLLFGIITSLFSPLFAIPMTTATFDIMGVDERSAAQRVELTVLREFGLLIGRMAGVAAYLLVVQWRTTEPVVVAFLAVMGALPIISAVSIRTLVSNHRIGK</sequence>
<feature type="transmembrane region" description="Helical" evidence="2">
    <location>
        <begin position="74"/>
        <end position="93"/>
    </location>
</feature>
<feature type="transmembrane region" description="Helical" evidence="2">
    <location>
        <begin position="223"/>
        <end position="241"/>
    </location>
</feature>
<dbReference type="PANTHER" id="PTHR23526:SF2">
    <property type="entry name" value="MAJOR FACILITATOR SUPERFAMILY (MFS) PROFILE DOMAIN-CONTAINING PROTEIN"/>
    <property type="match status" value="1"/>
</dbReference>
<dbReference type="CDD" id="cd06174">
    <property type="entry name" value="MFS"/>
    <property type="match status" value="1"/>
</dbReference>
<dbReference type="RefSeq" id="WP_138187346.1">
    <property type="nucleotide sequence ID" value="NZ_LS992241.1"/>
</dbReference>
<keyword evidence="2" id="KW-0472">Membrane</keyword>
<keyword evidence="2" id="KW-1133">Transmembrane helix</keyword>
<feature type="transmembrane region" description="Helical" evidence="2">
    <location>
        <begin position="134"/>
        <end position="153"/>
    </location>
</feature>
<dbReference type="InterPro" id="IPR036259">
    <property type="entry name" value="MFS_trans_sf"/>
</dbReference>
<dbReference type="InterPro" id="IPR052528">
    <property type="entry name" value="Sugar_transport-like"/>
</dbReference>
<dbReference type="PANTHER" id="PTHR23526">
    <property type="entry name" value="INTEGRAL MEMBRANE TRANSPORT PROTEIN-RELATED"/>
    <property type="match status" value="1"/>
</dbReference>
<dbReference type="SUPFAM" id="SSF103473">
    <property type="entry name" value="MFS general substrate transporter"/>
    <property type="match status" value="1"/>
</dbReference>
<feature type="transmembrane region" description="Helical" evidence="2">
    <location>
        <begin position="371"/>
        <end position="394"/>
    </location>
</feature>
<dbReference type="InterPro" id="IPR011701">
    <property type="entry name" value="MFS"/>
</dbReference>
<comment type="subcellular location">
    <subcellularLocation>
        <location evidence="1">Cell membrane</location>
        <topology evidence="1">Multi-pass membrane protein</topology>
    </subcellularLocation>
</comment>
<dbReference type="Gene3D" id="1.20.1250.20">
    <property type="entry name" value="MFS general substrate transporter like domains"/>
    <property type="match status" value="1"/>
</dbReference>
<feature type="transmembrane region" description="Helical" evidence="2">
    <location>
        <begin position="277"/>
        <end position="296"/>
    </location>
</feature>
<dbReference type="GO" id="GO:0005886">
    <property type="term" value="C:plasma membrane"/>
    <property type="evidence" value="ECO:0007669"/>
    <property type="project" value="UniProtKB-SubCell"/>
</dbReference>
<keyword evidence="2" id="KW-0812">Transmembrane</keyword>
<name>A0A383RG43_PAEAL</name>
<accession>A0A383RG43</accession>
<proteinExistence type="predicted"/>
<evidence type="ECO:0000313" key="4">
    <source>
        <dbReference type="Proteomes" id="UP000304148"/>
    </source>
</evidence>
<reference evidence="4" key="1">
    <citation type="submission" date="2018-08" db="EMBL/GenBank/DDBJ databases">
        <authorList>
            <person name="Chevrot R."/>
        </authorList>
    </citation>
    <scope>NUCLEOTIDE SEQUENCE [LARGE SCALE GENOMIC DNA]</scope>
</reference>
<gene>
    <name evidence="3" type="ORF">PBLR_13974</name>
</gene>
<protein>
    <submittedName>
        <fullName evidence="3">MFS transporter</fullName>
    </submittedName>
</protein>
<dbReference type="AlphaFoldDB" id="A0A383RG43"/>
<feature type="transmembrane region" description="Helical" evidence="2">
    <location>
        <begin position="165"/>
        <end position="187"/>
    </location>
</feature>
<evidence type="ECO:0000256" key="2">
    <source>
        <dbReference type="SAM" id="Phobius"/>
    </source>
</evidence>
<dbReference type="GO" id="GO:0022857">
    <property type="term" value="F:transmembrane transporter activity"/>
    <property type="evidence" value="ECO:0007669"/>
    <property type="project" value="InterPro"/>
</dbReference>